<keyword evidence="4" id="KW-1133">Transmembrane helix</keyword>
<dbReference type="PROSITE" id="PS01124">
    <property type="entry name" value="HTH_ARAC_FAMILY_2"/>
    <property type="match status" value="1"/>
</dbReference>
<keyword evidence="7" id="KW-1185">Reference proteome</keyword>
<organism evidence="6 7">
    <name type="scientific">Paenibacillus antri</name>
    <dbReference type="NCBI Taxonomy" id="2582848"/>
    <lineage>
        <taxon>Bacteria</taxon>
        <taxon>Bacillati</taxon>
        <taxon>Bacillota</taxon>
        <taxon>Bacilli</taxon>
        <taxon>Bacillales</taxon>
        <taxon>Paenibacillaceae</taxon>
        <taxon>Paenibacillus</taxon>
    </lineage>
</organism>
<dbReference type="SMART" id="SM00342">
    <property type="entry name" value="HTH_ARAC"/>
    <property type="match status" value="1"/>
</dbReference>
<evidence type="ECO:0000256" key="2">
    <source>
        <dbReference type="ARBA" id="ARBA00023125"/>
    </source>
</evidence>
<keyword evidence="3" id="KW-0804">Transcription</keyword>
<sequence length="775" mass="88160">MLKRVQKYAMAGKKGTFYWKSLIWFLFTTSIPGLIIGGCIYWFAVGSIEKGVSELHQKQIAERAQNIDDQMSSVELDISHWAFNPRFGSNLKDFNFVYYFKETWDVTKTLFMLQGSHPLIEEVQLFIDRDKPVLFKPEYYELKDNALVSGFERLIEEGRNIYWTNRLPAPASATPPVNAPIVLIHKIPGDSTAPFGVIVVSLKRDKVMNLLKTMTPYNEGLTLLLDKEGRVIVSDDSDEKAISGAIKSEVMRRNEPAGTFLFTSDGVTYSVSYGTMKRISSDWTYISAAPMTSITSPVVAVSNMIITISASGVLLALLLSWLASRRVYSPVERLMKRLSGDKTGAFHPQAVDEFQFLERQWNHLTNESLSLRNRLDEQRSHVRAGFLLQLLQGHLNSYSEHDLKERVKLYGWNVDDHVFHIVHIQLTGYDVLTERFAHGDESLVTFAASNIIEELSAERFEQFSVVNFHDLTVGLLVMSPSDTPVSERLHALGEEITKAVNRIIKMQVTITISGKIGGIRHVPDMFIEVERATGYRKFVNQNQLIDMEHLPTDSGTDEIGYPFALERDVIHAMRNGNREEAERLITLFLEESRSGRGTEIHVQQSMLQLLGSIQHAILQSGTSTRHLFHGENMFAQLSQIREPDKMLHWMKEKVVVPFIEERDAKANSQMKRMVENTVDYIHAHYAEDISLDGCADLVGTSPYTLSKLFKQVTGVNFIDYVTELRIAQAKKLLCETDRKINDIALQVGYQQRYFNRIFKKQVGVTPGQYREQAEA</sequence>
<gene>
    <name evidence="6" type="ORF">FE782_24875</name>
</gene>
<dbReference type="InterPro" id="IPR018062">
    <property type="entry name" value="HTH_AraC-typ_CS"/>
</dbReference>
<keyword evidence="4" id="KW-0812">Transmembrane</keyword>
<evidence type="ECO:0000256" key="1">
    <source>
        <dbReference type="ARBA" id="ARBA00023015"/>
    </source>
</evidence>
<dbReference type="GO" id="GO:0043565">
    <property type="term" value="F:sequence-specific DNA binding"/>
    <property type="evidence" value="ECO:0007669"/>
    <property type="project" value="InterPro"/>
</dbReference>
<protein>
    <submittedName>
        <fullName evidence="6">AraC family transcriptional regulator</fullName>
    </submittedName>
</protein>
<dbReference type="PANTHER" id="PTHR43280:SF28">
    <property type="entry name" value="HTH-TYPE TRANSCRIPTIONAL ACTIVATOR RHAS"/>
    <property type="match status" value="1"/>
</dbReference>
<evidence type="ECO:0000256" key="4">
    <source>
        <dbReference type="SAM" id="Phobius"/>
    </source>
</evidence>
<keyword evidence="4" id="KW-0472">Membrane</keyword>
<dbReference type="GO" id="GO:0003700">
    <property type="term" value="F:DNA-binding transcription factor activity"/>
    <property type="evidence" value="ECO:0007669"/>
    <property type="project" value="InterPro"/>
</dbReference>
<dbReference type="PANTHER" id="PTHR43280">
    <property type="entry name" value="ARAC-FAMILY TRANSCRIPTIONAL REGULATOR"/>
    <property type="match status" value="1"/>
</dbReference>
<dbReference type="Gene3D" id="3.30.450.20">
    <property type="entry name" value="PAS domain"/>
    <property type="match status" value="1"/>
</dbReference>
<dbReference type="Proteomes" id="UP000309676">
    <property type="component" value="Unassembled WGS sequence"/>
</dbReference>
<dbReference type="Gene3D" id="1.10.10.60">
    <property type="entry name" value="Homeodomain-like"/>
    <property type="match status" value="2"/>
</dbReference>
<accession>A0A5R9G689</accession>
<dbReference type="Pfam" id="PF12833">
    <property type="entry name" value="HTH_18"/>
    <property type="match status" value="1"/>
</dbReference>
<dbReference type="EMBL" id="VCIW01000020">
    <property type="protein sequence ID" value="TLS49620.1"/>
    <property type="molecule type" value="Genomic_DNA"/>
</dbReference>
<dbReference type="OrthoDB" id="1975037at2"/>
<evidence type="ECO:0000313" key="6">
    <source>
        <dbReference type="EMBL" id="TLS49620.1"/>
    </source>
</evidence>
<comment type="caution">
    <text evidence="6">The sequence shown here is derived from an EMBL/GenBank/DDBJ whole genome shotgun (WGS) entry which is preliminary data.</text>
</comment>
<keyword evidence="2" id="KW-0238">DNA-binding</keyword>
<feature type="transmembrane region" description="Helical" evidence="4">
    <location>
        <begin position="21"/>
        <end position="44"/>
    </location>
</feature>
<proteinExistence type="predicted"/>
<feature type="domain" description="HTH araC/xylS-type" evidence="5">
    <location>
        <begin position="675"/>
        <end position="772"/>
    </location>
</feature>
<evidence type="ECO:0000313" key="7">
    <source>
        <dbReference type="Proteomes" id="UP000309676"/>
    </source>
</evidence>
<dbReference type="InterPro" id="IPR009057">
    <property type="entry name" value="Homeodomain-like_sf"/>
</dbReference>
<dbReference type="PROSITE" id="PS00041">
    <property type="entry name" value="HTH_ARAC_FAMILY_1"/>
    <property type="match status" value="1"/>
</dbReference>
<name>A0A5R9G689_9BACL</name>
<reference evidence="6 7" key="1">
    <citation type="submission" date="2019-05" db="EMBL/GenBank/DDBJ databases">
        <authorList>
            <person name="Narsing Rao M.P."/>
            <person name="Li W.J."/>
        </authorList>
    </citation>
    <scope>NUCLEOTIDE SEQUENCE [LARGE SCALE GENOMIC DNA]</scope>
    <source>
        <strain evidence="6 7">SYSU_K30003</strain>
    </source>
</reference>
<dbReference type="SUPFAM" id="SSF46689">
    <property type="entry name" value="Homeodomain-like"/>
    <property type="match status" value="2"/>
</dbReference>
<evidence type="ECO:0000259" key="5">
    <source>
        <dbReference type="PROSITE" id="PS01124"/>
    </source>
</evidence>
<keyword evidence="1" id="KW-0805">Transcription regulation</keyword>
<evidence type="ECO:0000256" key="3">
    <source>
        <dbReference type="ARBA" id="ARBA00023163"/>
    </source>
</evidence>
<dbReference type="AlphaFoldDB" id="A0A5R9G689"/>
<dbReference type="InterPro" id="IPR018060">
    <property type="entry name" value="HTH_AraC"/>
</dbReference>
<dbReference type="RefSeq" id="WP_138197063.1">
    <property type="nucleotide sequence ID" value="NZ_VCIW01000020.1"/>
</dbReference>